<feature type="transmembrane region" description="Helical" evidence="12">
    <location>
        <begin position="1012"/>
        <end position="1034"/>
    </location>
</feature>
<keyword evidence="10" id="KW-0675">Receptor</keyword>
<evidence type="ECO:0000256" key="9">
    <source>
        <dbReference type="ARBA" id="ARBA00023136"/>
    </source>
</evidence>
<evidence type="ECO:0000256" key="3">
    <source>
        <dbReference type="ARBA" id="ARBA00022475"/>
    </source>
</evidence>
<protein>
    <recommendedName>
        <fullName evidence="14">Leucine-rich repeat-containing N-terminal plant-type domain-containing protein</fullName>
    </recommendedName>
</protein>
<dbReference type="SUPFAM" id="SSF52047">
    <property type="entry name" value="RNI-like"/>
    <property type="match status" value="1"/>
</dbReference>
<dbReference type="PRINTS" id="PR00019">
    <property type="entry name" value="LEURICHRPT"/>
</dbReference>
<dbReference type="EMBL" id="CP126655">
    <property type="protein sequence ID" value="WJZ92816.1"/>
    <property type="molecule type" value="Genomic_DNA"/>
</dbReference>
<keyword evidence="5 12" id="KW-0812">Transmembrane</keyword>
<comment type="similarity">
    <text evidence="2">Belongs to the RLP family.</text>
</comment>
<dbReference type="InterPro" id="IPR003591">
    <property type="entry name" value="Leu-rich_rpt_typical-subtyp"/>
</dbReference>
<organism evidence="15 16">
    <name type="scientific">Vitis vinifera</name>
    <name type="common">Grape</name>
    <dbReference type="NCBI Taxonomy" id="29760"/>
    <lineage>
        <taxon>Eukaryota</taxon>
        <taxon>Viridiplantae</taxon>
        <taxon>Streptophyta</taxon>
        <taxon>Embryophyta</taxon>
        <taxon>Tracheophyta</taxon>
        <taxon>Spermatophyta</taxon>
        <taxon>Magnoliopsida</taxon>
        <taxon>eudicotyledons</taxon>
        <taxon>Gunneridae</taxon>
        <taxon>Pentapetalae</taxon>
        <taxon>rosids</taxon>
        <taxon>Vitales</taxon>
        <taxon>Vitaceae</taxon>
        <taxon>Viteae</taxon>
        <taxon>Vitis</taxon>
    </lineage>
</organism>
<evidence type="ECO:0000256" key="2">
    <source>
        <dbReference type="ARBA" id="ARBA00009592"/>
    </source>
</evidence>
<keyword evidence="3" id="KW-1003">Cell membrane</keyword>
<dbReference type="SMART" id="SM00369">
    <property type="entry name" value="LRR_TYP"/>
    <property type="match status" value="11"/>
</dbReference>
<keyword evidence="7" id="KW-0677">Repeat</keyword>
<dbReference type="Pfam" id="PF00560">
    <property type="entry name" value="LRR_1"/>
    <property type="match status" value="6"/>
</dbReference>
<keyword evidence="16" id="KW-1185">Reference proteome</keyword>
<dbReference type="PANTHER" id="PTHR48061">
    <property type="entry name" value="LEUCINE-RICH REPEAT RECEPTOR PROTEIN KINASE EMS1-LIKE-RELATED"/>
    <property type="match status" value="1"/>
</dbReference>
<accession>A0ABY9CEB0</accession>
<dbReference type="Gene3D" id="3.80.10.10">
    <property type="entry name" value="Ribonuclease Inhibitor"/>
    <property type="match status" value="5"/>
</dbReference>
<evidence type="ECO:0000256" key="8">
    <source>
        <dbReference type="ARBA" id="ARBA00022989"/>
    </source>
</evidence>
<evidence type="ECO:0000313" key="15">
    <source>
        <dbReference type="EMBL" id="WJZ92816.1"/>
    </source>
</evidence>
<feature type="chain" id="PRO_5047549424" description="Leucine-rich repeat-containing N-terminal plant-type domain-containing protein" evidence="13">
    <location>
        <begin position="29"/>
        <end position="1145"/>
    </location>
</feature>
<sequence>MRILVFLWLFFLPLCSVLFRIHIALVSGECLGGSRLCLEDEKSMLLQLKNSLKFKSNVSMKLVTWNESVGCCSWEGVTWDSNGHVVGLDLSSELISGGFNSSSSLFSLRHLQRLNLANNSFNSSQIPSGFDKLGNLTYLNLSATGFYGQIPIEISRLTRLVTIDFSILYFPGVPTLKLENPNLRMLVQNLAELRELYLNGVNISAQGKEWCRALSSSVPNLQVLSLPSCYLSGPLDSSLQKLRSLSSIRLDSNNFSAPVPEFLANFSNLTQLRLSSCGLYGTFPEKIFQVPTLQILDLSNNKLLLGSLPEFPQNGSLETLVLPDTKFSGKVPNSIGNLKRLTRIELARCNFSGPIPNSTANLARLVYLDLSENKFSGPIPPFSLSKNLTRINLSHNHLTGPIPSSHLDGLVNLVTLDLSKNSLNGSLPMPLFSLPSLQKIQLSNNQFSGPLSKFSVVPSVLDTLDLSSNNLEGQIPVSIFDLQCLSILDLSSNKFNGTVLLSSFQKLGNLTTLSLSYNNLSINSSVGNPTLPLLLNLTTLKLASCKLRTLPDLSTQSRLTYLDLSDNQIPGSIPNWIRKIGNGSLLHLNLSHNLLEDLQETFSNFTPSLSILDLHSNQLHGQIPTPPQFCSYVDYSDNRFTSSIPDGIGVYISFTIFFSLSKNNITGSIPRSICNATYLQVLDFSNNNLSGKIPSCLIEYGTLGVLNLRRNNFSGAIPGKFPVNCLLQTLDLSRNHIEGKIPGSLANCTALEVLNLGNNQMNGTFPCLLKNITTLRVLVLRGNNFQGSIGCRKSNSTWAMLQIVDLAFNNFSGKLPATCFSTWTAMMAGENEVQSKLKHLQFRVLQFSQLYYQDAVTVTSKGLEMELVKVLTLYTSIDLSCNNFQGDIPEVMGNFTSLYVLNLSHNGFTGHIPSSIGNLRQLESLDLSRNRLSGEIPTQLANLNFLSVLNLSFNQLVGRIPPGNQMQTFSETSYEGNKELCGWPLINCTDPPPTQDKRFQDKRFQDKEEFDWEFIITGLGFGVGAGIIVAPLIFWKKGRKWLDECVDRFVLLILPIVRLLYTNYGRVEAEEAFGIELTDITGGYEDSDEEKDEIEFGSFDVRFCVFCTKLDIGMKKPIHDPNCSCHDSPPILSSSSSSSSSSSQI</sequence>
<keyword evidence="9 12" id="KW-0472">Membrane</keyword>
<dbReference type="InterPro" id="IPR013210">
    <property type="entry name" value="LRR_N_plant-typ"/>
</dbReference>
<dbReference type="Pfam" id="PF08263">
    <property type="entry name" value="LRRNT_2"/>
    <property type="match status" value="1"/>
</dbReference>
<dbReference type="InterPro" id="IPR032675">
    <property type="entry name" value="LRR_dom_sf"/>
</dbReference>
<dbReference type="Proteomes" id="UP001227230">
    <property type="component" value="Chromosome 8"/>
</dbReference>
<evidence type="ECO:0000256" key="11">
    <source>
        <dbReference type="ARBA" id="ARBA00023180"/>
    </source>
</evidence>
<dbReference type="SUPFAM" id="SSF52058">
    <property type="entry name" value="L domain-like"/>
    <property type="match status" value="3"/>
</dbReference>
<keyword evidence="11" id="KW-0325">Glycoprotein</keyword>
<evidence type="ECO:0000256" key="5">
    <source>
        <dbReference type="ARBA" id="ARBA00022692"/>
    </source>
</evidence>
<feature type="domain" description="Leucine-rich repeat-containing N-terminal plant-type" evidence="14">
    <location>
        <begin position="39"/>
        <end position="78"/>
    </location>
</feature>
<evidence type="ECO:0000256" key="7">
    <source>
        <dbReference type="ARBA" id="ARBA00022737"/>
    </source>
</evidence>
<evidence type="ECO:0000256" key="4">
    <source>
        <dbReference type="ARBA" id="ARBA00022614"/>
    </source>
</evidence>
<evidence type="ECO:0000259" key="14">
    <source>
        <dbReference type="Pfam" id="PF08263"/>
    </source>
</evidence>
<gene>
    <name evidence="15" type="ORF">VitviT2T_011791</name>
</gene>
<comment type="subcellular location">
    <subcellularLocation>
        <location evidence="1">Cell membrane</location>
        <topology evidence="1">Single-pass type I membrane protein</topology>
    </subcellularLocation>
</comment>
<feature type="signal peptide" evidence="13">
    <location>
        <begin position="1"/>
        <end position="28"/>
    </location>
</feature>
<dbReference type="PANTHER" id="PTHR48061:SF2">
    <property type="entry name" value="RECEPTOR LIKE PROTEIN 30-LIKE"/>
    <property type="match status" value="1"/>
</dbReference>
<evidence type="ECO:0000256" key="10">
    <source>
        <dbReference type="ARBA" id="ARBA00023170"/>
    </source>
</evidence>
<proteinExistence type="inferred from homology"/>
<keyword evidence="8 12" id="KW-1133">Transmembrane helix</keyword>
<evidence type="ECO:0000256" key="1">
    <source>
        <dbReference type="ARBA" id="ARBA00004251"/>
    </source>
</evidence>
<keyword evidence="6 13" id="KW-0732">Signal</keyword>
<reference evidence="15 16" key="1">
    <citation type="journal article" date="2023" name="Hortic Res">
        <title>The complete reference genome for grapevine (Vitis vinifera L.) genetics and breeding.</title>
        <authorList>
            <person name="Shi X."/>
            <person name="Cao S."/>
            <person name="Wang X."/>
            <person name="Huang S."/>
            <person name="Wang Y."/>
            <person name="Liu Z."/>
            <person name="Liu W."/>
            <person name="Leng X."/>
            <person name="Peng Y."/>
            <person name="Wang N."/>
            <person name="Wang Y."/>
            <person name="Ma Z."/>
            <person name="Xu X."/>
            <person name="Zhang F."/>
            <person name="Xue H."/>
            <person name="Zhong H."/>
            <person name="Wang Y."/>
            <person name="Zhang K."/>
            <person name="Velt A."/>
            <person name="Avia K."/>
            <person name="Holtgrawe D."/>
            <person name="Grimplet J."/>
            <person name="Matus J.T."/>
            <person name="Ware D."/>
            <person name="Wu X."/>
            <person name="Wang H."/>
            <person name="Liu C."/>
            <person name="Fang Y."/>
            <person name="Rustenholz C."/>
            <person name="Cheng Z."/>
            <person name="Xiao H."/>
            <person name="Zhou Y."/>
        </authorList>
    </citation>
    <scope>NUCLEOTIDE SEQUENCE [LARGE SCALE GENOMIC DNA]</scope>
    <source>
        <strain evidence="16">cv. Pinot noir / PN40024</strain>
        <tissue evidence="15">Leaf</tissue>
    </source>
</reference>
<dbReference type="InterPro" id="IPR046956">
    <property type="entry name" value="RLP23-like"/>
</dbReference>
<dbReference type="InterPro" id="IPR001611">
    <property type="entry name" value="Leu-rich_rpt"/>
</dbReference>
<evidence type="ECO:0000256" key="6">
    <source>
        <dbReference type="ARBA" id="ARBA00022729"/>
    </source>
</evidence>
<evidence type="ECO:0000256" key="13">
    <source>
        <dbReference type="SAM" id="SignalP"/>
    </source>
</evidence>
<evidence type="ECO:0000256" key="12">
    <source>
        <dbReference type="SAM" id="Phobius"/>
    </source>
</evidence>
<evidence type="ECO:0000313" key="16">
    <source>
        <dbReference type="Proteomes" id="UP001227230"/>
    </source>
</evidence>
<dbReference type="Pfam" id="PF13855">
    <property type="entry name" value="LRR_8"/>
    <property type="match status" value="3"/>
</dbReference>
<keyword evidence="4" id="KW-0433">Leucine-rich repeat</keyword>
<name>A0ABY9CEB0_VITVI</name>